<sequence length="695" mass="74391">MSSSSVAEFLIDGEKSIPLRLTTVTYIDAEKSTTVVPVITMSTSVDEIVQQSVIVLTVTGPLAPETTSSSTTSQDAPTTSTSSSSSTKSSSSFSTKSSSSSSTKSSSSSSTKSSTTSEQGPIVVTSVYTVYPSTSTSTSSLSSSSSSSSMLQPEPSTEYITVASTQSAKPEIVVVEPRESAQVVTVVSTQSGKPDIIVVQPKGSAQPDPGTQFVTIISTQSATPKVIIVEPKQATSAVTKEVEPTAVMTTFETSTKTSTRTHWITPTQPVYASTVVVTASNSHPFGVGASHTPANYYDHDAADGDPGGAQWAKGVHTNPEDLSAQFTHATPPTWPTWPTPAVYVRAQATSTSLSTVEVTSVVDVTSPVDTQEKPDIEPRDWNLPEEPKRFKKTTLSGTRKPPYPTYGPPITWPKITPKKTTITGKGTRKPSRTRKPSPKHTLTTASKAKPSQQPLVLTVYTTSTHTSYRTRTLTHGLRIGENQPDLQARNTLLPTSTALPHVPGAEAPALNLEPKRSDENNDKDGNVYLAKRDFWDGVKKGLCFLVLCNDDSSESDRWKQGEEALQSGKNNNNNNNNKMKQSAEDPSSISITSYSSPTAASASESASESESESEFAAGVTPAPALHVDLEPNVRKRSENNENNEEGNTDMNVDLAKDGFWDDVGQGVRNFFTEEFWDDVGHGVRNFFCGLVPCDP</sequence>
<feature type="compositionally biased region" description="Basic residues" evidence="1">
    <location>
        <begin position="426"/>
        <end position="438"/>
    </location>
</feature>
<feature type="region of interest" description="Disordered" evidence="1">
    <location>
        <begin position="393"/>
        <end position="451"/>
    </location>
</feature>
<feature type="region of interest" description="Disordered" evidence="1">
    <location>
        <begin position="496"/>
        <end position="525"/>
    </location>
</feature>
<name>A0AAE0JRW2_9PEZI</name>
<feature type="compositionally biased region" description="Basic and acidic residues" evidence="1">
    <location>
        <begin position="627"/>
        <end position="639"/>
    </location>
</feature>
<gene>
    <name evidence="2" type="ORF">B0H65DRAFT_545467</name>
</gene>
<dbReference type="AlphaFoldDB" id="A0AAE0JRW2"/>
<evidence type="ECO:0000313" key="2">
    <source>
        <dbReference type="EMBL" id="KAK3356268.1"/>
    </source>
</evidence>
<accession>A0AAE0JRW2</accession>
<feature type="region of interest" description="Disordered" evidence="1">
    <location>
        <begin position="63"/>
        <end position="119"/>
    </location>
</feature>
<feature type="compositionally biased region" description="Polar residues" evidence="1">
    <location>
        <begin position="440"/>
        <end position="451"/>
    </location>
</feature>
<feature type="region of interest" description="Disordered" evidence="1">
    <location>
        <begin position="553"/>
        <end position="652"/>
    </location>
</feature>
<feature type="compositionally biased region" description="Pro residues" evidence="1">
    <location>
        <begin position="401"/>
        <end position="411"/>
    </location>
</feature>
<dbReference type="EMBL" id="JAUEPP010000001">
    <property type="protein sequence ID" value="KAK3356268.1"/>
    <property type="molecule type" value="Genomic_DNA"/>
</dbReference>
<evidence type="ECO:0000313" key="3">
    <source>
        <dbReference type="Proteomes" id="UP001278500"/>
    </source>
</evidence>
<comment type="caution">
    <text evidence="2">The sequence shown here is derived from an EMBL/GenBank/DDBJ whole genome shotgun (WGS) entry which is preliminary data.</text>
</comment>
<dbReference type="RefSeq" id="XP_062687645.1">
    <property type="nucleotide sequence ID" value="XM_062829380.1"/>
</dbReference>
<dbReference type="GeneID" id="87866534"/>
<reference evidence="2" key="2">
    <citation type="submission" date="2023-06" db="EMBL/GenBank/DDBJ databases">
        <authorList>
            <consortium name="Lawrence Berkeley National Laboratory"/>
            <person name="Haridas S."/>
            <person name="Hensen N."/>
            <person name="Bonometti L."/>
            <person name="Westerberg I."/>
            <person name="Brannstrom I.O."/>
            <person name="Guillou S."/>
            <person name="Cros-Aarteil S."/>
            <person name="Calhoun S."/>
            <person name="Kuo A."/>
            <person name="Mondo S."/>
            <person name="Pangilinan J."/>
            <person name="Riley R."/>
            <person name="Labutti K."/>
            <person name="Andreopoulos B."/>
            <person name="Lipzen A."/>
            <person name="Chen C."/>
            <person name="Yanf M."/>
            <person name="Daum C."/>
            <person name="Ng V."/>
            <person name="Clum A."/>
            <person name="Steindorff A."/>
            <person name="Ohm R."/>
            <person name="Martin F."/>
            <person name="Silar P."/>
            <person name="Natvig D."/>
            <person name="Lalanne C."/>
            <person name="Gautier V."/>
            <person name="Ament-Velasquez S.L."/>
            <person name="Kruys A."/>
            <person name="Hutchinson M.I."/>
            <person name="Powell A.J."/>
            <person name="Barry K."/>
            <person name="Miller A.N."/>
            <person name="Grigoriev I.V."/>
            <person name="Debuchy R."/>
            <person name="Gladieux P."/>
            <person name="Thoren M.H."/>
            <person name="Johannesson H."/>
        </authorList>
    </citation>
    <scope>NUCLEOTIDE SEQUENCE</scope>
    <source>
        <strain evidence="2">CBS 560.94</strain>
    </source>
</reference>
<reference evidence="2" key="1">
    <citation type="journal article" date="2023" name="Mol. Phylogenet. Evol.">
        <title>Genome-scale phylogeny and comparative genomics of the fungal order Sordariales.</title>
        <authorList>
            <person name="Hensen N."/>
            <person name="Bonometti L."/>
            <person name="Westerberg I."/>
            <person name="Brannstrom I.O."/>
            <person name="Guillou S."/>
            <person name="Cros-Aarteil S."/>
            <person name="Calhoun S."/>
            <person name="Haridas S."/>
            <person name="Kuo A."/>
            <person name="Mondo S."/>
            <person name="Pangilinan J."/>
            <person name="Riley R."/>
            <person name="LaButti K."/>
            <person name="Andreopoulos B."/>
            <person name="Lipzen A."/>
            <person name="Chen C."/>
            <person name="Yan M."/>
            <person name="Daum C."/>
            <person name="Ng V."/>
            <person name="Clum A."/>
            <person name="Steindorff A."/>
            <person name="Ohm R.A."/>
            <person name="Martin F."/>
            <person name="Silar P."/>
            <person name="Natvig D.O."/>
            <person name="Lalanne C."/>
            <person name="Gautier V."/>
            <person name="Ament-Velasquez S.L."/>
            <person name="Kruys A."/>
            <person name="Hutchinson M.I."/>
            <person name="Powell A.J."/>
            <person name="Barry K."/>
            <person name="Miller A.N."/>
            <person name="Grigoriev I.V."/>
            <person name="Debuchy R."/>
            <person name="Gladieux P."/>
            <person name="Hiltunen Thoren M."/>
            <person name="Johannesson H."/>
        </authorList>
    </citation>
    <scope>NUCLEOTIDE SEQUENCE</scope>
    <source>
        <strain evidence="2">CBS 560.94</strain>
    </source>
</reference>
<feature type="compositionally biased region" description="Basic and acidic residues" evidence="1">
    <location>
        <begin position="513"/>
        <end position="525"/>
    </location>
</feature>
<organism evidence="2 3">
    <name type="scientific">Neurospora tetraspora</name>
    <dbReference type="NCBI Taxonomy" id="94610"/>
    <lineage>
        <taxon>Eukaryota</taxon>
        <taxon>Fungi</taxon>
        <taxon>Dikarya</taxon>
        <taxon>Ascomycota</taxon>
        <taxon>Pezizomycotina</taxon>
        <taxon>Sordariomycetes</taxon>
        <taxon>Sordariomycetidae</taxon>
        <taxon>Sordariales</taxon>
        <taxon>Sordariaceae</taxon>
        <taxon>Neurospora</taxon>
    </lineage>
</organism>
<evidence type="ECO:0000256" key="1">
    <source>
        <dbReference type="SAM" id="MobiDB-lite"/>
    </source>
</evidence>
<protein>
    <submittedName>
        <fullName evidence="2">Uncharacterized protein</fullName>
    </submittedName>
</protein>
<proteinExistence type="predicted"/>
<dbReference type="Proteomes" id="UP001278500">
    <property type="component" value="Unassembled WGS sequence"/>
</dbReference>
<feature type="compositionally biased region" description="Low complexity" evidence="1">
    <location>
        <begin position="584"/>
        <end position="606"/>
    </location>
</feature>
<feature type="compositionally biased region" description="Low complexity" evidence="1">
    <location>
        <begin position="412"/>
        <end position="425"/>
    </location>
</feature>
<feature type="compositionally biased region" description="Low complexity" evidence="1">
    <location>
        <begin position="66"/>
        <end position="119"/>
    </location>
</feature>
<keyword evidence="3" id="KW-1185">Reference proteome</keyword>